<evidence type="ECO:0000313" key="2">
    <source>
        <dbReference type="EMBL" id="PPK53769.1"/>
    </source>
</evidence>
<dbReference type="Proteomes" id="UP000239648">
    <property type="component" value="Unassembled WGS sequence"/>
</dbReference>
<protein>
    <submittedName>
        <fullName evidence="2">Uncharacterized protein</fullName>
    </submittedName>
</protein>
<name>A0A2S6G437_9GAMM</name>
<keyword evidence="4" id="KW-1185">Reference proteome</keyword>
<dbReference type="Proteomes" id="UP000239446">
    <property type="component" value="Unassembled WGS sequence"/>
</dbReference>
<reference evidence="1 4" key="1">
    <citation type="submission" date="2018-02" db="EMBL/GenBank/DDBJ databases">
        <title>Deep subsurface shale carbon reservoir microbial communities from Ohio and West Virginia, USA.</title>
        <authorList>
            <person name="Wrighton K."/>
        </authorList>
    </citation>
    <scope>NUCLEOTIDE SEQUENCE [LARGE SCALE GENOMIC DNA]</scope>
    <source>
        <strain evidence="1 4">UTICA-S1B6</strain>
    </source>
</reference>
<gene>
    <name evidence="2" type="ORF">B0H24_102547</name>
    <name evidence="1" type="ORF">BY455_12547</name>
</gene>
<dbReference type="EMBL" id="PTIT01000025">
    <property type="protein sequence ID" value="PPK50487.1"/>
    <property type="molecule type" value="Genomic_DNA"/>
</dbReference>
<accession>A0A2S6G437</accession>
<organism evidence="2 3">
    <name type="scientific">Marinobacter persicus</name>
    <dbReference type="NCBI Taxonomy" id="930118"/>
    <lineage>
        <taxon>Bacteria</taxon>
        <taxon>Pseudomonadati</taxon>
        <taxon>Pseudomonadota</taxon>
        <taxon>Gammaproteobacteria</taxon>
        <taxon>Pseudomonadales</taxon>
        <taxon>Marinobacteraceae</taxon>
        <taxon>Marinobacter</taxon>
    </lineage>
</organism>
<evidence type="ECO:0000313" key="1">
    <source>
        <dbReference type="EMBL" id="PPK50487.1"/>
    </source>
</evidence>
<dbReference type="EMBL" id="PTIU01000025">
    <property type="protein sequence ID" value="PPK53769.1"/>
    <property type="molecule type" value="Genomic_DNA"/>
</dbReference>
<proteinExistence type="predicted"/>
<reference evidence="2 3" key="2">
    <citation type="submission" date="2018-02" db="EMBL/GenBank/DDBJ databases">
        <title>Subsurface microbial communities from deep shales in Ohio and West Virginia, USA.</title>
        <authorList>
            <person name="Wrighton K."/>
        </authorList>
    </citation>
    <scope>NUCLEOTIDE SEQUENCE [LARGE SCALE GENOMIC DNA]</scope>
    <source>
        <strain evidence="2 3">UTICA-S1B9</strain>
    </source>
</reference>
<sequence length="187" mass="20430">MDAVEDLLERPKLKFVRIDQIDPVTIDEGALLEILTAPVPALKRGEGLTKLAVELATWLNPPLLYPQKGARRYGVQGNFRSVELCQGLPGDMKIPALVTSQPTGGLSVADLSNLTICTNIVTQGLDLSHSPQSLVQLIKLSNPDLLMALSPCFRSRTAMEEWLGVNRRLQLTDPKFASSPLGQQSFL</sequence>
<evidence type="ECO:0000313" key="3">
    <source>
        <dbReference type="Proteomes" id="UP000239446"/>
    </source>
</evidence>
<comment type="caution">
    <text evidence="2">The sequence shown here is derived from an EMBL/GenBank/DDBJ whole genome shotgun (WGS) entry which is preliminary data.</text>
</comment>
<evidence type="ECO:0000313" key="4">
    <source>
        <dbReference type="Proteomes" id="UP000239648"/>
    </source>
</evidence>
<dbReference type="AlphaFoldDB" id="A0A2S6G437"/>